<dbReference type="Proteomes" id="UP000486534">
    <property type="component" value="Unassembled WGS sequence"/>
</dbReference>
<comment type="caution">
    <text evidence="1">The sequence shown here is derived from an EMBL/GenBank/DDBJ whole genome shotgun (WGS) entry which is preliminary data.</text>
</comment>
<gene>
    <name evidence="1" type="ORF">GDH07_11070</name>
</gene>
<dbReference type="RefSeq" id="WP_152897552.1">
    <property type="nucleotide sequence ID" value="NZ_WHUV01000002.1"/>
</dbReference>
<accession>A0A7X1PN42</accession>
<dbReference type="AlphaFoldDB" id="A0A7X1PN42"/>
<dbReference type="SUPFAM" id="SSF56801">
    <property type="entry name" value="Acetyl-CoA synthetase-like"/>
    <property type="match status" value="1"/>
</dbReference>
<organism evidence="1 2">
    <name type="scientific">Pseudomonas piscis</name>
    <dbReference type="NCBI Taxonomy" id="2614538"/>
    <lineage>
        <taxon>Bacteria</taxon>
        <taxon>Pseudomonadati</taxon>
        <taxon>Pseudomonadota</taxon>
        <taxon>Gammaproteobacteria</taxon>
        <taxon>Pseudomonadales</taxon>
        <taxon>Pseudomonadaceae</taxon>
        <taxon>Pseudomonas</taxon>
    </lineage>
</organism>
<name>A0A7X1PN42_9PSED</name>
<dbReference type="Gene3D" id="3.40.50.980">
    <property type="match status" value="1"/>
</dbReference>
<evidence type="ECO:0000313" key="2">
    <source>
        <dbReference type="Proteomes" id="UP000486534"/>
    </source>
</evidence>
<sequence length="303" mass="34219">MEMYESLRHWARVRPLANALRHKRRGRWHGWRWIDVLRDVERLADGLRQHGLGWRSRLILSGAFEPDLLLLALAARSLGAEVASLDDQSPIGALRQCLWRWRPSHVFVGSGRQLACWMAAGENGVAPGLLIVRESPVGLASSRQSWLAFSQLLGPGSGSRHQASWRQRNATGQLWSEEGTQWPGGLEVLLGQWLGSGHSLAFPENQGSAARDRREVAPSDLLLSPLRLQGLAEEIESRLGPVGSWRRRLWGWTMRHPRSALARLLERQVRRVLGLARLRFIWQPMPSQGALPGWIGRFERRPG</sequence>
<evidence type="ECO:0000313" key="1">
    <source>
        <dbReference type="EMBL" id="MQA53853.1"/>
    </source>
</evidence>
<dbReference type="EMBL" id="WHUV01000002">
    <property type="protein sequence ID" value="MQA53853.1"/>
    <property type="molecule type" value="Genomic_DNA"/>
</dbReference>
<proteinExistence type="predicted"/>
<reference evidence="1 2" key="1">
    <citation type="submission" date="2019-10" db="EMBL/GenBank/DDBJ databases">
        <title>Pseudomonas dajingensis sp. nov., isolated from the profound head ulcers of farmed Murray cod (Maccullochella peelii peelii).</title>
        <authorList>
            <person name="Liu Y."/>
        </authorList>
    </citation>
    <scope>NUCLEOTIDE SEQUENCE [LARGE SCALE GENOMIC DNA]</scope>
    <source>
        <strain evidence="1 2">MC042</strain>
    </source>
</reference>
<protein>
    <submittedName>
        <fullName evidence="1">Acyl-CoA synthetase</fullName>
    </submittedName>
</protein>